<feature type="domain" description="SMODS-associated and fused to various effectors" evidence="2">
    <location>
        <begin position="121"/>
        <end position="306"/>
    </location>
</feature>
<keyword evidence="1" id="KW-1133">Transmembrane helix</keyword>
<dbReference type="EMBL" id="VSSQ01000451">
    <property type="protein sequence ID" value="MPL95016.1"/>
    <property type="molecule type" value="Genomic_DNA"/>
</dbReference>
<sequence length="316" mass="37072">MDSEMLQQIINLIKENCWYGIILLLILVALIVLGIVYRQSENIQKFINIFENWFFPWIKKDRIILEVFTKKVANSKGVEDKYSIGGFKKITVNKKNDFDSVSWLNENNIQKFIDKQEKIMKKIEKGRKQKDSLVYLGFPHVPIGLIDGYNFSDTDNVILYEYDGATGNNPDKEFFELKKLYNSDLQLVSNYKNYELKGDEIILKIEQSFDIKDDEIKSVVGDLDVINLSNKDRKRWGIKSYSDVDKFAKEFEKILSWAKHNDVKKIHLVMTTPVSLTFTLGQVISHYSPEIVIYNYNNNIYDWCVDVKQRRVKMIS</sequence>
<evidence type="ECO:0000259" key="2">
    <source>
        <dbReference type="Pfam" id="PF18145"/>
    </source>
</evidence>
<proteinExistence type="predicted"/>
<organism evidence="3">
    <name type="scientific">bioreactor metagenome</name>
    <dbReference type="NCBI Taxonomy" id="1076179"/>
    <lineage>
        <taxon>unclassified sequences</taxon>
        <taxon>metagenomes</taxon>
        <taxon>ecological metagenomes</taxon>
    </lineage>
</organism>
<dbReference type="AlphaFoldDB" id="A0A644VUJ1"/>
<reference evidence="3" key="1">
    <citation type="submission" date="2019-08" db="EMBL/GenBank/DDBJ databases">
        <authorList>
            <person name="Kucharzyk K."/>
            <person name="Murdoch R.W."/>
            <person name="Higgins S."/>
            <person name="Loffler F."/>
        </authorList>
    </citation>
    <scope>NUCLEOTIDE SEQUENCE</scope>
</reference>
<dbReference type="InterPro" id="IPR040836">
    <property type="entry name" value="SAVED"/>
</dbReference>
<dbReference type="NCBIfam" id="NF033611">
    <property type="entry name" value="SAVED"/>
    <property type="match status" value="1"/>
</dbReference>
<comment type="caution">
    <text evidence="3">The sequence shown here is derived from an EMBL/GenBank/DDBJ whole genome shotgun (WGS) entry which is preliminary data.</text>
</comment>
<protein>
    <recommendedName>
        <fullName evidence="2">SMODS-associated and fused to various effectors domain-containing protein</fullName>
    </recommendedName>
</protein>
<dbReference type="Pfam" id="PF18145">
    <property type="entry name" value="SAVED"/>
    <property type="match status" value="1"/>
</dbReference>
<keyword evidence="1" id="KW-0472">Membrane</keyword>
<gene>
    <name evidence="3" type="ORF">SDC9_41179</name>
</gene>
<evidence type="ECO:0000256" key="1">
    <source>
        <dbReference type="SAM" id="Phobius"/>
    </source>
</evidence>
<feature type="transmembrane region" description="Helical" evidence="1">
    <location>
        <begin position="18"/>
        <end position="37"/>
    </location>
</feature>
<evidence type="ECO:0000313" key="3">
    <source>
        <dbReference type="EMBL" id="MPL95016.1"/>
    </source>
</evidence>
<accession>A0A644VUJ1</accession>
<keyword evidence="1" id="KW-0812">Transmembrane</keyword>
<name>A0A644VUJ1_9ZZZZ</name>